<dbReference type="Proteomes" id="UP000712600">
    <property type="component" value="Unassembled WGS sequence"/>
</dbReference>
<evidence type="ECO:0000313" key="2">
    <source>
        <dbReference type="EMBL" id="KAF3556902.1"/>
    </source>
</evidence>
<organism evidence="2 3">
    <name type="scientific">Brassica cretica</name>
    <name type="common">Mustard</name>
    <dbReference type="NCBI Taxonomy" id="69181"/>
    <lineage>
        <taxon>Eukaryota</taxon>
        <taxon>Viridiplantae</taxon>
        <taxon>Streptophyta</taxon>
        <taxon>Embryophyta</taxon>
        <taxon>Tracheophyta</taxon>
        <taxon>Spermatophyta</taxon>
        <taxon>Magnoliopsida</taxon>
        <taxon>eudicotyledons</taxon>
        <taxon>Gunneridae</taxon>
        <taxon>Pentapetalae</taxon>
        <taxon>rosids</taxon>
        <taxon>malvids</taxon>
        <taxon>Brassicales</taxon>
        <taxon>Brassicaceae</taxon>
        <taxon>Brassiceae</taxon>
        <taxon>Brassica</taxon>
    </lineage>
</organism>
<comment type="caution">
    <text evidence="2">The sequence shown here is derived from an EMBL/GenBank/DDBJ whole genome shotgun (WGS) entry which is preliminary data.</text>
</comment>
<proteinExistence type="predicted"/>
<sequence length="67" mass="7903">MFFNFLHGIRAFKLLDFFYLADNKSVFLREDRAAQARQLLGEEVYGSTSPPVRHQEKSPKEKMARRL</sequence>
<reference evidence="2" key="1">
    <citation type="submission" date="2019-12" db="EMBL/GenBank/DDBJ databases">
        <title>Genome sequencing and annotation of Brassica cretica.</title>
        <authorList>
            <person name="Studholme D.J."/>
            <person name="Sarris P."/>
        </authorList>
    </citation>
    <scope>NUCLEOTIDE SEQUENCE</scope>
    <source>
        <strain evidence="2">PFS-109/04</strain>
        <tissue evidence="2">Leaf</tissue>
    </source>
</reference>
<evidence type="ECO:0000313" key="3">
    <source>
        <dbReference type="Proteomes" id="UP000712600"/>
    </source>
</evidence>
<dbReference type="EMBL" id="QGKX02000996">
    <property type="protein sequence ID" value="KAF3556902.1"/>
    <property type="molecule type" value="Genomic_DNA"/>
</dbReference>
<feature type="compositionally biased region" description="Basic and acidic residues" evidence="1">
    <location>
        <begin position="53"/>
        <end position="67"/>
    </location>
</feature>
<evidence type="ECO:0000256" key="1">
    <source>
        <dbReference type="SAM" id="MobiDB-lite"/>
    </source>
</evidence>
<name>A0A8S9QSW0_BRACR</name>
<feature type="region of interest" description="Disordered" evidence="1">
    <location>
        <begin position="46"/>
        <end position="67"/>
    </location>
</feature>
<gene>
    <name evidence="2" type="ORF">F2Q69_00014594</name>
</gene>
<dbReference type="AlphaFoldDB" id="A0A8S9QSW0"/>
<protein>
    <submittedName>
        <fullName evidence="2">Uncharacterized protein</fullName>
    </submittedName>
</protein>
<accession>A0A8S9QSW0</accession>